<dbReference type="VEuPathDB" id="TrichDB:TRFO_08051"/>
<dbReference type="EMBL" id="MLAK01000971">
    <property type="protein sequence ID" value="OHT00095.1"/>
    <property type="molecule type" value="Genomic_DNA"/>
</dbReference>
<dbReference type="AlphaFoldDB" id="A0A1J4JLX4"/>
<evidence type="ECO:0000313" key="2">
    <source>
        <dbReference type="EMBL" id="OHT00095.1"/>
    </source>
</evidence>
<feature type="compositionally biased region" description="Pro residues" evidence="1">
    <location>
        <begin position="51"/>
        <end position="60"/>
    </location>
</feature>
<feature type="region of interest" description="Disordered" evidence="1">
    <location>
        <begin position="45"/>
        <end position="86"/>
    </location>
</feature>
<dbReference type="Proteomes" id="UP000179807">
    <property type="component" value="Unassembled WGS sequence"/>
</dbReference>
<feature type="region of interest" description="Disordered" evidence="1">
    <location>
        <begin position="122"/>
        <end position="155"/>
    </location>
</feature>
<name>A0A1J4JLX4_9EUKA</name>
<dbReference type="GeneID" id="94828773"/>
<reference evidence="2" key="1">
    <citation type="submission" date="2016-10" db="EMBL/GenBank/DDBJ databases">
        <authorList>
            <person name="Benchimol M."/>
            <person name="Almeida L.G."/>
            <person name="Vasconcelos A.T."/>
            <person name="Perreira-Neves A."/>
            <person name="Rosa I.A."/>
            <person name="Tasca T."/>
            <person name="Bogo M.R."/>
            <person name="de Souza W."/>
        </authorList>
    </citation>
    <scope>NUCLEOTIDE SEQUENCE [LARGE SCALE GENOMIC DNA]</scope>
    <source>
        <strain evidence="2">K</strain>
    </source>
</reference>
<feature type="region of interest" description="Disordered" evidence="1">
    <location>
        <begin position="1"/>
        <end position="25"/>
    </location>
</feature>
<accession>A0A1J4JLX4</accession>
<evidence type="ECO:0000256" key="1">
    <source>
        <dbReference type="SAM" id="MobiDB-lite"/>
    </source>
</evidence>
<comment type="caution">
    <text evidence="2">The sequence shown here is derived from an EMBL/GenBank/DDBJ whole genome shotgun (WGS) entry which is preliminary data.</text>
</comment>
<dbReference type="RefSeq" id="XP_068353231.1">
    <property type="nucleotide sequence ID" value="XM_068494069.1"/>
</dbReference>
<proteinExistence type="predicted"/>
<evidence type="ECO:0000313" key="3">
    <source>
        <dbReference type="Proteomes" id="UP000179807"/>
    </source>
</evidence>
<organism evidence="2 3">
    <name type="scientific">Tritrichomonas foetus</name>
    <dbReference type="NCBI Taxonomy" id="1144522"/>
    <lineage>
        <taxon>Eukaryota</taxon>
        <taxon>Metamonada</taxon>
        <taxon>Parabasalia</taxon>
        <taxon>Tritrichomonadida</taxon>
        <taxon>Tritrichomonadidae</taxon>
        <taxon>Tritrichomonas</taxon>
    </lineage>
</organism>
<protein>
    <submittedName>
        <fullName evidence="2">Uncharacterized protein</fullName>
    </submittedName>
</protein>
<keyword evidence="3" id="KW-1185">Reference proteome</keyword>
<sequence length="155" mass="17465">MNPDSIFTKLYEDSTSPKPPRKAESIEQARINDLSNWHSRLSSDNFLSMPLPLPPNPNPREPSDTDSRSSSSRRMQLCSPRMKRLSHSARSFIPQISLPVEGDSPSFITKVSPMAARTIVIPQSNRNSSKGKFRKTTTFPVPKRIEPQDFSKTLP</sequence>
<gene>
    <name evidence="2" type="ORF">TRFO_08051</name>
</gene>